<dbReference type="SMART" id="SM00448">
    <property type="entry name" value="REC"/>
    <property type="match status" value="1"/>
</dbReference>
<dbReference type="EMBL" id="JAKZBV010000001">
    <property type="protein sequence ID" value="MCH6471230.1"/>
    <property type="molecule type" value="Genomic_DNA"/>
</dbReference>
<dbReference type="PANTHER" id="PTHR43214:SF24">
    <property type="entry name" value="TRANSCRIPTIONAL REGULATORY PROTEIN NARL-RELATED"/>
    <property type="match status" value="1"/>
</dbReference>
<evidence type="ECO:0000313" key="6">
    <source>
        <dbReference type="EMBL" id="MCH6471230.1"/>
    </source>
</evidence>
<dbReference type="Proteomes" id="UP001202922">
    <property type="component" value="Unassembled WGS sequence"/>
</dbReference>
<evidence type="ECO:0000256" key="4">
    <source>
        <dbReference type="PROSITE-ProRule" id="PRU00169"/>
    </source>
</evidence>
<dbReference type="PANTHER" id="PTHR43214">
    <property type="entry name" value="TWO-COMPONENT RESPONSE REGULATOR"/>
    <property type="match status" value="1"/>
</dbReference>
<sequence length="137" mass="14654">MRQPSSPPRRQQLRVFVLDGYEPALRGLRDQLESGGFDVVGTSLSARAAPGMILALHPDVAVLALRLQDGSGLEVLHALHAADRSVHCLMLDTFRDDKNLRAAKAGGANGYILKEIDGSVLGEALHRVAAGEFLFAA</sequence>
<dbReference type="PROSITE" id="PS50110">
    <property type="entry name" value="RESPONSE_REGULATORY"/>
    <property type="match status" value="1"/>
</dbReference>
<comment type="caution">
    <text evidence="6">The sequence shown here is derived from an EMBL/GenBank/DDBJ whole genome shotgun (WGS) entry which is preliminary data.</text>
</comment>
<evidence type="ECO:0000313" key="7">
    <source>
        <dbReference type="Proteomes" id="UP001202922"/>
    </source>
</evidence>
<gene>
    <name evidence="6" type="ORF">L0M17_14805</name>
</gene>
<dbReference type="InterPro" id="IPR039420">
    <property type="entry name" value="WalR-like"/>
</dbReference>
<keyword evidence="1" id="KW-0805">Transcription regulation</keyword>
<accession>A0ABS9U3J8</accession>
<name>A0ABS9U3J8_9MICC</name>
<keyword evidence="2" id="KW-0238">DNA-binding</keyword>
<dbReference type="Pfam" id="PF00072">
    <property type="entry name" value="Response_reg"/>
    <property type="match status" value="1"/>
</dbReference>
<evidence type="ECO:0000256" key="1">
    <source>
        <dbReference type="ARBA" id="ARBA00023015"/>
    </source>
</evidence>
<dbReference type="InterPro" id="IPR011006">
    <property type="entry name" value="CheY-like_superfamily"/>
</dbReference>
<dbReference type="InterPro" id="IPR001789">
    <property type="entry name" value="Sig_transdc_resp-reg_receiver"/>
</dbReference>
<keyword evidence="7" id="KW-1185">Reference proteome</keyword>
<keyword evidence="3" id="KW-0804">Transcription</keyword>
<protein>
    <submittedName>
        <fullName evidence="6">Response regulator transcription factor</fullName>
    </submittedName>
</protein>
<dbReference type="Gene3D" id="3.40.50.2300">
    <property type="match status" value="1"/>
</dbReference>
<dbReference type="CDD" id="cd17535">
    <property type="entry name" value="REC_NarL-like"/>
    <property type="match status" value="1"/>
</dbReference>
<proteinExistence type="predicted"/>
<dbReference type="InterPro" id="IPR058245">
    <property type="entry name" value="NreC/VraR/RcsB-like_REC"/>
</dbReference>
<evidence type="ECO:0000256" key="3">
    <source>
        <dbReference type="ARBA" id="ARBA00023163"/>
    </source>
</evidence>
<dbReference type="RefSeq" id="WP_241054883.1">
    <property type="nucleotide sequence ID" value="NZ_JAKZBV010000001.1"/>
</dbReference>
<comment type="caution">
    <text evidence="4">Lacks conserved residue(s) required for the propagation of feature annotation.</text>
</comment>
<feature type="domain" description="Response regulatory" evidence="5">
    <location>
        <begin position="14"/>
        <end position="129"/>
    </location>
</feature>
<dbReference type="SUPFAM" id="SSF52172">
    <property type="entry name" value="CheY-like"/>
    <property type="match status" value="1"/>
</dbReference>
<evidence type="ECO:0000256" key="2">
    <source>
        <dbReference type="ARBA" id="ARBA00023125"/>
    </source>
</evidence>
<evidence type="ECO:0000259" key="5">
    <source>
        <dbReference type="PROSITE" id="PS50110"/>
    </source>
</evidence>
<organism evidence="6 7">
    <name type="scientific">Sinomonas terrae</name>
    <dbReference type="NCBI Taxonomy" id="2908838"/>
    <lineage>
        <taxon>Bacteria</taxon>
        <taxon>Bacillati</taxon>
        <taxon>Actinomycetota</taxon>
        <taxon>Actinomycetes</taxon>
        <taxon>Micrococcales</taxon>
        <taxon>Micrococcaceae</taxon>
        <taxon>Sinomonas</taxon>
    </lineage>
</organism>
<reference evidence="6 7" key="1">
    <citation type="submission" date="2022-03" db="EMBL/GenBank/DDBJ databases">
        <title>Sinomonas sp. isolated from a soil.</title>
        <authorList>
            <person name="Han J."/>
            <person name="Kim D.-U."/>
        </authorList>
    </citation>
    <scope>NUCLEOTIDE SEQUENCE [LARGE SCALE GENOMIC DNA]</scope>
    <source>
        <strain evidence="6 7">5-5</strain>
    </source>
</reference>